<comment type="caution">
    <text evidence="2">The sequence shown here is derived from an EMBL/GenBank/DDBJ whole genome shotgun (WGS) entry which is preliminary data.</text>
</comment>
<feature type="transmembrane region" description="Helical" evidence="1">
    <location>
        <begin position="43"/>
        <end position="68"/>
    </location>
</feature>
<reference evidence="2" key="1">
    <citation type="submission" date="2021-01" db="EMBL/GenBank/DDBJ databases">
        <title>Adiantum capillus-veneris genome.</title>
        <authorList>
            <person name="Fang Y."/>
            <person name="Liao Q."/>
        </authorList>
    </citation>
    <scope>NUCLEOTIDE SEQUENCE</scope>
    <source>
        <strain evidence="2">H3</strain>
        <tissue evidence="2">Leaf</tissue>
    </source>
</reference>
<feature type="transmembrane region" description="Helical" evidence="1">
    <location>
        <begin position="108"/>
        <end position="126"/>
    </location>
</feature>
<keyword evidence="3" id="KW-1185">Reference proteome</keyword>
<accession>A0A9D4UYW0</accession>
<gene>
    <name evidence="2" type="ORF">GOP47_0008519</name>
</gene>
<keyword evidence="1" id="KW-0812">Transmembrane</keyword>
<proteinExistence type="predicted"/>
<dbReference type="EMBL" id="JABFUD020000008">
    <property type="protein sequence ID" value="KAI5076454.1"/>
    <property type="molecule type" value="Genomic_DNA"/>
</dbReference>
<feature type="transmembrane region" description="Helical" evidence="1">
    <location>
        <begin position="132"/>
        <end position="156"/>
    </location>
</feature>
<protein>
    <recommendedName>
        <fullName evidence="4">Transmembrane protein</fullName>
    </recommendedName>
</protein>
<name>A0A9D4UYW0_ADICA</name>
<evidence type="ECO:0000313" key="3">
    <source>
        <dbReference type="Proteomes" id="UP000886520"/>
    </source>
</evidence>
<sequence length="248" mass="26759">MALLGRAPALLSCSAPVVLSFAHDSMGTCRPARRPVAVLGRALALLFCSAPVVLPCCIGLLRTCWLVWRGSFRWSMALLGVFQCLASPQSCVAVVCRPARQSMVDFGHAYALLCFSTGASCSWFTGLWWIGVVPWCCVSLCLGVVLLFFLVSFADLKWHLNMWCRAALWIRAVLLCLDVTFADLWRILDADLWTSPPSACDGLDANVFCCCCFRCCRAALSSSPSVCGGSGRSAVLILGSCRIVDGIG</sequence>
<keyword evidence="1" id="KW-0472">Membrane</keyword>
<feature type="transmembrane region" description="Helical" evidence="1">
    <location>
        <begin position="74"/>
        <end position="96"/>
    </location>
</feature>
<organism evidence="2 3">
    <name type="scientific">Adiantum capillus-veneris</name>
    <name type="common">Maidenhair fern</name>
    <dbReference type="NCBI Taxonomy" id="13818"/>
    <lineage>
        <taxon>Eukaryota</taxon>
        <taxon>Viridiplantae</taxon>
        <taxon>Streptophyta</taxon>
        <taxon>Embryophyta</taxon>
        <taxon>Tracheophyta</taxon>
        <taxon>Polypodiopsida</taxon>
        <taxon>Polypodiidae</taxon>
        <taxon>Polypodiales</taxon>
        <taxon>Pteridineae</taxon>
        <taxon>Pteridaceae</taxon>
        <taxon>Vittarioideae</taxon>
        <taxon>Adiantum</taxon>
    </lineage>
</organism>
<evidence type="ECO:0000313" key="2">
    <source>
        <dbReference type="EMBL" id="KAI5076454.1"/>
    </source>
</evidence>
<evidence type="ECO:0008006" key="4">
    <source>
        <dbReference type="Google" id="ProtNLM"/>
    </source>
</evidence>
<evidence type="ECO:0000256" key="1">
    <source>
        <dbReference type="SAM" id="Phobius"/>
    </source>
</evidence>
<keyword evidence="1" id="KW-1133">Transmembrane helix</keyword>
<dbReference type="AlphaFoldDB" id="A0A9D4UYW0"/>
<dbReference type="Proteomes" id="UP000886520">
    <property type="component" value="Chromosome 8"/>
</dbReference>